<reference evidence="2 3" key="1">
    <citation type="submission" date="2019-03" db="EMBL/GenBank/DDBJ databases">
        <title>Bradyrhizobium diversity isolated from nodules of Chamaecrista fasciculata.</title>
        <authorList>
            <person name="Klepa M.S."/>
            <person name="Urquiaga M.O."/>
            <person name="Hungria M."/>
            <person name="Delamuta J.R."/>
        </authorList>
    </citation>
    <scope>NUCLEOTIDE SEQUENCE [LARGE SCALE GENOMIC DNA]</scope>
    <source>
        <strain evidence="2 3">CNPSo 3448</strain>
    </source>
</reference>
<comment type="caution">
    <text evidence="2">The sequence shown here is derived from an EMBL/GenBank/DDBJ whole genome shotgun (WGS) entry which is preliminary data.</text>
</comment>
<sequence length="61" mass="6994">MDDDFIDETISFLVKRVIMPPGRWVLEQVGEPRPAEVASLVTGLAFWAFVVFLVFALVLRW</sequence>
<proteinExistence type="predicted"/>
<name>A0A4Y9LW26_9BRAD</name>
<evidence type="ECO:0000313" key="3">
    <source>
        <dbReference type="Proteomes" id="UP000297966"/>
    </source>
</evidence>
<accession>A0A4Y9LW26</accession>
<keyword evidence="1" id="KW-1133">Transmembrane helix</keyword>
<keyword evidence="3" id="KW-1185">Reference proteome</keyword>
<evidence type="ECO:0000256" key="1">
    <source>
        <dbReference type="SAM" id="Phobius"/>
    </source>
</evidence>
<protein>
    <submittedName>
        <fullName evidence="2">Uncharacterized protein</fullName>
    </submittedName>
</protein>
<dbReference type="AlphaFoldDB" id="A0A4Y9LW26"/>
<dbReference type="RefSeq" id="WP_135175339.1">
    <property type="nucleotide sequence ID" value="NZ_SPQT01000009.1"/>
</dbReference>
<gene>
    <name evidence="2" type="ORF">E4K65_18210</name>
</gene>
<keyword evidence="1" id="KW-0812">Transmembrane</keyword>
<keyword evidence="1" id="KW-0472">Membrane</keyword>
<organism evidence="2 3">
    <name type="scientific">Bradyrhizobium niftali</name>
    <dbReference type="NCBI Taxonomy" id="2560055"/>
    <lineage>
        <taxon>Bacteria</taxon>
        <taxon>Pseudomonadati</taxon>
        <taxon>Pseudomonadota</taxon>
        <taxon>Alphaproteobacteria</taxon>
        <taxon>Hyphomicrobiales</taxon>
        <taxon>Nitrobacteraceae</taxon>
        <taxon>Bradyrhizobium</taxon>
    </lineage>
</organism>
<dbReference type="Proteomes" id="UP000297966">
    <property type="component" value="Unassembled WGS sequence"/>
</dbReference>
<dbReference type="EMBL" id="SPQT01000009">
    <property type="protein sequence ID" value="TFV47041.1"/>
    <property type="molecule type" value="Genomic_DNA"/>
</dbReference>
<dbReference type="OrthoDB" id="8255785at2"/>
<evidence type="ECO:0000313" key="2">
    <source>
        <dbReference type="EMBL" id="TFV47041.1"/>
    </source>
</evidence>
<feature type="transmembrane region" description="Helical" evidence="1">
    <location>
        <begin position="37"/>
        <end position="59"/>
    </location>
</feature>